<organism evidence="2 3">
    <name type="scientific">Candolleomyces eurysporus</name>
    <dbReference type="NCBI Taxonomy" id="2828524"/>
    <lineage>
        <taxon>Eukaryota</taxon>
        <taxon>Fungi</taxon>
        <taxon>Dikarya</taxon>
        <taxon>Basidiomycota</taxon>
        <taxon>Agaricomycotina</taxon>
        <taxon>Agaricomycetes</taxon>
        <taxon>Agaricomycetidae</taxon>
        <taxon>Agaricales</taxon>
        <taxon>Agaricineae</taxon>
        <taxon>Psathyrellaceae</taxon>
        <taxon>Candolleomyces</taxon>
    </lineage>
</organism>
<dbReference type="EMBL" id="JANBPK010000770">
    <property type="protein sequence ID" value="KAJ2932542.1"/>
    <property type="molecule type" value="Genomic_DNA"/>
</dbReference>
<reference evidence="2" key="1">
    <citation type="submission" date="2022-06" db="EMBL/GenBank/DDBJ databases">
        <title>Genome Sequence of Candolleomyces eurysporus.</title>
        <authorList>
            <person name="Buettner E."/>
        </authorList>
    </citation>
    <scope>NUCLEOTIDE SEQUENCE</scope>
    <source>
        <strain evidence="2">VTCC 930004</strain>
    </source>
</reference>
<dbReference type="Proteomes" id="UP001140091">
    <property type="component" value="Unassembled WGS sequence"/>
</dbReference>
<evidence type="ECO:0008006" key="4">
    <source>
        <dbReference type="Google" id="ProtNLM"/>
    </source>
</evidence>
<keyword evidence="3" id="KW-1185">Reference proteome</keyword>
<evidence type="ECO:0000256" key="1">
    <source>
        <dbReference type="SAM" id="Coils"/>
    </source>
</evidence>
<protein>
    <recommendedName>
        <fullName evidence="4">F-box domain-containing protein</fullName>
    </recommendedName>
</protein>
<name>A0A9W8MJT0_9AGAR</name>
<gene>
    <name evidence="2" type="ORF">H1R20_g4564</name>
</gene>
<comment type="caution">
    <text evidence="2">The sequence shown here is derived from an EMBL/GenBank/DDBJ whole genome shotgun (WGS) entry which is preliminary data.</text>
</comment>
<keyword evidence="1" id="KW-0175">Coiled coil</keyword>
<proteinExistence type="predicted"/>
<dbReference type="AlphaFoldDB" id="A0A9W8MJT0"/>
<evidence type="ECO:0000313" key="3">
    <source>
        <dbReference type="Proteomes" id="UP001140091"/>
    </source>
</evidence>
<evidence type="ECO:0000313" key="2">
    <source>
        <dbReference type="EMBL" id="KAJ2932542.1"/>
    </source>
</evidence>
<sequence>MSHYSLPLGIEPSLDHLLVSNIEPEDEELDAIQDLLKEPKAEMDELAVQMLELHKLMKDLEARRMKLQDRVKPLQALVSPIRRLPADILQEIFLLCLPEGHFPTLDPLQAPLVLTHICQRWRYVANDTRRLWTAIHIPLPVLRIPSSHRGPGQPVHAAEDEKYKLKAKFTSVVDSFVGTVNAWIGRIGGCGLSFSVFQADYQTPEEDDCLRAIFSILLRRSKQWEHVDVAAPLRSVGRLVAIRPEDVPSMRSLTVWSTSRHSLPRPTPTSSSGGFPFVLGGQPSTPPEFVLPLWRESKIFEAPQLESLRLLCLDEPLPLMPIDWSKLTSLVIEKQGTLAHLGFLPNDIVIDIPVLAGVLRRCTRLERARVALTPGASEPLNNHETLSTPIHLPNLTSFAFFEDRSSSASFFRILEAPCLRKFEFHTLRKPGPDSGHNNSSSPLIPFLRRHGQKIDEFVVDTQYMVPSDRAACWELLPGLKKLCLFPSTFSSVRYPGDEQGLLPFTNCDLQQLGMVMEGQGTLSAGRQMLLPQLRSLECRTLSTLSDSGLLKFVKVREGLGLQRVCVAYEKDWEDPVDNLEGEIRDMRQRVELVLEKRCRPRFVQPRLGLPMRD</sequence>
<dbReference type="OrthoDB" id="3365698at2759"/>
<feature type="non-terminal residue" evidence="2">
    <location>
        <position position="613"/>
    </location>
</feature>
<feature type="coiled-coil region" evidence="1">
    <location>
        <begin position="43"/>
        <end position="77"/>
    </location>
</feature>
<accession>A0A9W8MJT0</accession>